<dbReference type="OrthoDB" id="834556at2"/>
<sequence length="219" mass="23896">MSYPQAPWTLCGHAIQTLQLIDIDKTRPFIPPEFEIVSFFPGKTLGGIYVSSYSVGSVLQYNELIVAAGFVSYAGKIGGWISHIYVDNPDSVAGGREIWGLPKELADFTWDNNKHNSQVAIAQNNKQLCSISYSKPSLKVPLPIKGSFFSELGGNILMFDGDLSSQIGLTSSKVNVPAESPFYSLNLTQPWLTAYCDDLRFVAGVPAVVGEKAVEFSYS</sequence>
<dbReference type="Gene3D" id="2.40.400.10">
    <property type="entry name" value="Acetoacetate decarboxylase-like"/>
    <property type="match status" value="1"/>
</dbReference>
<dbReference type="Pfam" id="PF06314">
    <property type="entry name" value="ADC"/>
    <property type="match status" value="1"/>
</dbReference>
<reference evidence="1 2" key="1">
    <citation type="submission" date="2012-06" db="EMBL/GenBank/DDBJ databases">
        <title>Finished chromosome of genome of Crinalium epipsammum PCC 9333.</title>
        <authorList>
            <consortium name="US DOE Joint Genome Institute"/>
            <person name="Gugger M."/>
            <person name="Coursin T."/>
            <person name="Rippka R."/>
            <person name="Tandeau De Marsac N."/>
            <person name="Huntemann M."/>
            <person name="Wei C.-L."/>
            <person name="Han J."/>
            <person name="Detter J.C."/>
            <person name="Han C."/>
            <person name="Tapia R."/>
            <person name="Davenport K."/>
            <person name="Daligault H."/>
            <person name="Erkkila T."/>
            <person name="Gu W."/>
            <person name="Munk A.C.C."/>
            <person name="Teshima H."/>
            <person name="Xu Y."/>
            <person name="Chain P."/>
            <person name="Chen A."/>
            <person name="Krypides N."/>
            <person name="Mavromatis K."/>
            <person name="Markowitz V."/>
            <person name="Szeto E."/>
            <person name="Ivanova N."/>
            <person name="Mikhailova N."/>
            <person name="Ovchinnikova G."/>
            <person name="Pagani I."/>
            <person name="Pati A."/>
            <person name="Goodwin L."/>
            <person name="Peters L."/>
            <person name="Pitluck S."/>
            <person name="Woyke T."/>
            <person name="Kerfeld C."/>
        </authorList>
    </citation>
    <scope>NUCLEOTIDE SEQUENCE [LARGE SCALE GENOMIC DNA]</scope>
    <source>
        <strain evidence="1 2">PCC 9333</strain>
    </source>
</reference>
<dbReference type="PANTHER" id="PTHR35467:SF2">
    <property type="entry name" value="PROTEIN NEOXANTHIN-DEFICIENT 1"/>
    <property type="match status" value="1"/>
</dbReference>
<keyword evidence="2" id="KW-1185">Reference proteome</keyword>
<dbReference type="SUPFAM" id="SSF160104">
    <property type="entry name" value="Acetoacetate decarboxylase-like"/>
    <property type="match status" value="1"/>
</dbReference>
<accession>K9VYJ9</accession>
<dbReference type="KEGG" id="cep:Cri9333_2345"/>
<dbReference type="InterPro" id="IPR023375">
    <property type="entry name" value="ADC_dom_sf"/>
</dbReference>
<dbReference type="STRING" id="1173022.Cri9333_2345"/>
<dbReference type="HOGENOM" id="CLU_1281307_0_0_3"/>
<evidence type="ECO:0000313" key="2">
    <source>
        <dbReference type="Proteomes" id="UP000010472"/>
    </source>
</evidence>
<organism evidence="1 2">
    <name type="scientific">Crinalium epipsammum PCC 9333</name>
    <dbReference type="NCBI Taxonomy" id="1173022"/>
    <lineage>
        <taxon>Bacteria</taxon>
        <taxon>Bacillati</taxon>
        <taxon>Cyanobacteriota</taxon>
        <taxon>Cyanophyceae</taxon>
        <taxon>Gomontiellales</taxon>
        <taxon>Gomontiellaceae</taxon>
        <taxon>Crinalium</taxon>
    </lineage>
</organism>
<dbReference type="InterPro" id="IPR039343">
    <property type="entry name" value="NDX1-like"/>
</dbReference>
<dbReference type="RefSeq" id="WP_015203327.1">
    <property type="nucleotide sequence ID" value="NC_019753.1"/>
</dbReference>
<evidence type="ECO:0000313" key="1">
    <source>
        <dbReference type="EMBL" id="AFZ13213.1"/>
    </source>
</evidence>
<dbReference type="AlphaFoldDB" id="K9VYJ9"/>
<name>K9VYJ9_9CYAN</name>
<dbReference type="eggNOG" id="COG4689">
    <property type="taxonomic scope" value="Bacteria"/>
</dbReference>
<dbReference type="PATRIC" id="fig|1173022.3.peg.2536"/>
<dbReference type="Proteomes" id="UP000010472">
    <property type="component" value="Chromosome"/>
</dbReference>
<proteinExistence type="predicted"/>
<dbReference type="EMBL" id="CP003620">
    <property type="protein sequence ID" value="AFZ13213.1"/>
    <property type="molecule type" value="Genomic_DNA"/>
</dbReference>
<gene>
    <name evidence="1" type="ORF">Cri9333_2345</name>
</gene>
<dbReference type="PANTHER" id="PTHR35467">
    <property type="match status" value="1"/>
</dbReference>
<protein>
    <submittedName>
        <fullName evidence="1">Acetoacetate decarboxylase</fullName>
    </submittedName>
</protein>
<dbReference type="InterPro" id="IPR010451">
    <property type="entry name" value="Acetoacetate_decarboxylase"/>
</dbReference>
<dbReference type="GO" id="GO:0016829">
    <property type="term" value="F:lyase activity"/>
    <property type="evidence" value="ECO:0007669"/>
    <property type="project" value="InterPro"/>
</dbReference>